<dbReference type="Pfam" id="PF04669">
    <property type="entry name" value="PBDC1"/>
    <property type="match status" value="1"/>
</dbReference>
<dbReference type="OrthoDB" id="10248897at2759"/>
<dbReference type="EMBL" id="CP014500">
    <property type="protein sequence ID" value="ANB11769.1"/>
    <property type="molecule type" value="Genomic_DNA"/>
</dbReference>
<dbReference type="Proteomes" id="UP000189580">
    <property type="component" value="Chromosome c"/>
</dbReference>
<dbReference type="InterPro" id="IPR021148">
    <property type="entry name" value="Polysacc_synth_dom"/>
</dbReference>
<dbReference type="GO" id="GO:0005737">
    <property type="term" value="C:cytoplasm"/>
    <property type="evidence" value="ECO:0007669"/>
    <property type="project" value="TreeGrafter"/>
</dbReference>
<dbReference type="PANTHER" id="PTHR13410">
    <property type="entry name" value="PROTEIN PBDC1"/>
    <property type="match status" value="1"/>
</dbReference>
<evidence type="ECO:0000259" key="1">
    <source>
        <dbReference type="Pfam" id="PF04669"/>
    </source>
</evidence>
<dbReference type="KEGG" id="slb:AWJ20_4591"/>
<keyword evidence="3" id="KW-1185">Reference proteome</keyword>
<protein>
    <recommendedName>
        <fullName evidence="1">Polysaccharide biosynthesis domain-containing protein</fullName>
    </recommendedName>
</protein>
<evidence type="ECO:0000313" key="2">
    <source>
        <dbReference type="EMBL" id="ANB11769.1"/>
    </source>
</evidence>
<evidence type="ECO:0000313" key="3">
    <source>
        <dbReference type="Proteomes" id="UP000189580"/>
    </source>
</evidence>
<dbReference type="InterPro" id="IPR023139">
    <property type="entry name" value="PBDC1-like_dom_sf"/>
</dbReference>
<gene>
    <name evidence="2" type="ORF">AWJ20_4591</name>
</gene>
<dbReference type="RefSeq" id="XP_018734246.1">
    <property type="nucleotide sequence ID" value="XM_018881672.1"/>
</dbReference>
<dbReference type="AlphaFoldDB" id="A0A167CJ58"/>
<sequence length="133" mass="15833">MMSSFESLLTIEETYWNLLEKVPASSLRLTKIDDEIYEHLLKDFPEFENTEYGLIINEDEMKSVTGKARWRKFMNTYENTVDDFNFGTLLRTNSKGEYSEENTIFVPRMQFYAVEIFRNKRGLNDWVKENASK</sequence>
<reference evidence="2 3" key="1">
    <citation type="submission" date="2016-02" db="EMBL/GenBank/DDBJ databases">
        <title>Complete genome sequence and transcriptome regulation of the pentose utilising yeast Sugiyamaella lignohabitans.</title>
        <authorList>
            <person name="Bellasio M."/>
            <person name="Peymann A."/>
            <person name="Valli M."/>
            <person name="Sipitzky M."/>
            <person name="Graf A."/>
            <person name="Sauer M."/>
            <person name="Marx H."/>
            <person name="Mattanovich D."/>
        </authorList>
    </citation>
    <scope>NUCLEOTIDE SEQUENCE [LARGE SCALE GENOMIC DNA]</scope>
    <source>
        <strain evidence="2 3">CBS 10342</strain>
    </source>
</reference>
<dbReference type="Gene3D" id="1.10.3560.10">
    <property type="entry name" value="yst0336 like domain"/>
    <property type="match status" value="1"/>
</dbReference>
<dbReference type="PANTHER" id="PTHR13410:SF9">
    <property type="entry name" value="PROTEIN PBDC1"/>
    <property type="match status" value="1"/>
</dbReference>
<accession>A0A167CJ58</accession>
<dbReference type="GeneID" id="30036740"/>
<organism evidence="2 3">
    <name type="scientific">Sugiyamaella lignohabitans</name>
    <dbReference type="NCBI Taxonomy" id="796027"/>
    <lineage>
        <taxon>Eukaryota</taxon>
        <taxon>Fungi</taxon>
        <taxon>Dikarya</taxon>
        <taxon>Ascomycota</taxon>
        <taxon>Saccharomycotina</taxon>
        <taxon>Dipodascomycetes</taxon>
        <taxon>Dipodascales</taxon>
        <taxon>Trichomonascaceae</taxon>
        <taxon>Sugiyamaella</taxon>
    </lineage>
</organism>
<proteinExistence type="predicted"/>
<dbReference type="InterPro" id="IPR008476">
    <property type="entry name" value="PBDC1_metazoa/fungi"/>
</dbReference>
<feature type="domain" description="Polysaccharide biosynthesis" evidence="1">
    <location>
        <begin position="12"/>
        <end position="128"/>
    </location>
</feature>
<name>A0A167CJ58_9ASCO</name>